<sequence length="229" mass="25301">MAAVATPSRSLSWLHDQDITFQHDVTTMTNVLPALVLALAALTLAAPGHGAPNMAGGFTGRLPEGTEETPVVWDVQAFPDGPTLTLNGTVQSVHDQLRAINPNYEGDFDDHPLEKRTDWTGAGILCDRNLFGGTRPKGYAEAIRYLRRLRGRPRMGPGPRKCGRVSCSYLTAIWLCNDTAEEKRLESWNSVVSGIEAIWNKCNPSQCCYRGGQIFHWTHWNIMMTSDSC</sequence>
<organism evidence="1 2">
    <name type="scientific">Drechmeria coniospora</name>
    <name type="common">Nematophagous fungus</name>
    <name type="synonym">Meria coniospora</name>
    <dbReference type="NCBI Taxonomy" id="98403"/>
    <lineage>
        <taxon>Eukaryota</taxon>
        <taxon>Fungi</taxon>
        <taxon>Dikarya</taxon>
        <taxon>Ascomycota</taxon>
        <taxon>Pezizomycotina</taxon>
        <taxon>Sordariomycetes</taxon>
        <taxon>Hypocreomycetidae</taxon>
        <taxon>Hypocreales</taxon>
        <taxon>Ophiocordycipitaceae</taxon>
        <taxon>Drechmeria</taxon>
    </lineage>
</organism>
<dbReference type="AlphaFoldDB" id="A0A151GJH7"/>
<name>A0A151GJH7_DRECN</name>
<protein>
    <recommendedName>
        <fullName evidence="3">Secreted protein</fullName>
    </recommendedName>
</protein>
<dbReference type="EMBL" id="LAYC01000002">
    <property type="protein sequence ID" value="KYK57283.1"/>
    <property type="molecule type" value="Genomic_DNA"/>
</dbReference>
<dbReference type="Proteomes" id="UP000076580">
    <property type="component" value="Chromosome 02"/>
</dbReference>
<evidence type="ECO:0000313" key="1">
    <source>
        <dbReference type="EMBL" id="KYK57283.1"/>
    </source>
</evidence>
<gene>
    <name evidence="1" type="ORF">DCS_04290</name>
</gene>
<reference evidence="1 2" key="1">
    <citation type="journal article" date="2016" name="Sci. Rep.">
        <title>Insights into Adaptations to a Near-Obligate Nematode Endoparasitic Lifestyle from the Finished Genome of Drechmeria coniospora.</title>
        <authorList>
            <person name="Zhang L."/>
            <person name="Zhou Z."/>
            <person name="Guo Q."/>
            <person name="Fokkens L."/>
            <person name="Miskei M."/>
            <person name="Pocsi I."/>
            <person name="Zhang W."/>
            <person name="Chen M."/>
            <person name="Wang L."/>
            <person name="Sun Y."/>
            <person name="Donzelli B.G."/>
            <person name="Gibson D.M."/>
            <person name="Nelson D.R."/>
            <person name="Luo J.G."/>
            <person name="Rep M."/>
            <person name="Liu H."/>
            <person name="Yang S."/>
            <person name="Wang J."/>
            <person name="Krasnoff S.B."/>
            <person name="Xu Y."/>
            <person name="Molnar I."/>
            <person name="Lin M."/>
        </authorList>
    </citation>
    <scope>NUCLEOTIDE SEQUENCE [LARGE SCALE GENOMIC DNA]</scope>
    <source>
        <strain evidence="1 2">ARSEF 6962</strain>
    </source>
</reference>
<dbReference type="PANTHER" id="PTHR35605">
    <property type="entry name" value="ECP2 EFFECTOR PROTEIN DOMAIN-CONTAINING PROTEIN-RELATED"/>
    <property type="match status" value="1"/>
</dbReference>
<dbReference type="InParanoid" id="A0A151GJH7"/>
<dbReference type="RefSeq" id="XP_040656635.1">
    <property type="nucleotide sequence ID" value="XM_040801602.1"/>
</dbReference>
<keyword evidence="2" id="KW-1185">Reference proteome</keyword>
<evidence type="ECO:0008006" key="3">
    <source>
        <dbReference type="Google" id="ProtNLM"/>
    </source>
</evidence>
<evidence type="ECO:0000313" key="2">
    <source>
        <dbReference type="Proteomes" id="UP000076580"/>
    </source>
</evidence>
<dbReference type="STRING" id="98403.A0A151GJH7"/>
<proteinExistence type="predicted"/>
<comment type="caution">
    <text evidence="1">The sequence shown here is derived from an EMBL/GenBank/DDBJ whole genome shotgun (WGS) entry which is preliminary data.</text>
</comment>
<dbReference type="GeneID" id="63716933"/>
<dbReference type="PANTHER" id="PTHR35605:SF1">
    <property type="entry name" value="ECP2 EFFECTOR PROTEIN DOMAIN-CONTAINING PROTEIN-RELATED"/>
    <property type="match status" value="1"/>
</dbReference>
<accession>A0A151GJH7</accession>